<sequence>MRVIRPSSRLLQRLLQPRNLVLQPLSRRRLSHRSPLRRRHSRFSVCELSVTPSNGAGNYFESLLTESAKPWAKTRIPNATAPGTPRRIAGSLLARHAKPTAGTSGASAMGHKFSYAGARVRALDSRVASSGMRRRVRRFIQTLLACAYTRVRASSSDSALNARSLDLNADLAPKMTTPHPPSTANTTCAPTATRGQSLWIHSSRASSAKIRSTRNLMWTRVRETRVFRARPRARSSTRRDTHVFFLPPARVHRIVPRVRHFRFRVRIRGVGSALGEVSAARGRRRGDAGALGERGRSAKGGGHVGGL</sequence>
<reference evidence="2" key="1">
    <citation type="submission" date="2017-04" db="EMBL/GenBank/DDBJ databases">
        <title>Population genomics of picophytoplankton unveils novel chromosome hypervariability.</title>
        <authorList>
            <consortium name="DOE Joint Genome Institute"/>
            <person name="Blanc-Mathieu R."/>
            <person name="Krasovec M."/>
            <person name="Hebrard M."/>
            <person name="Yau S."/>
            <person name="Desgranges E."/>
            <person name="Martin J."/>
            <person name="Schackwitz W."/>
            <person name="Kuo A."/>
            <person name="Salin G."/>
            <person name="Donnadieu C."/>
            <person name="Desdevises Y."/>
            <person name="Sanchez-Ferandin S."/>
            <person name="Moreau H."/>
            <person name="Rivals E."/>
            <person name="Grigoriev I.V."/>
            <person name="Grimsley N."/>
            <person name="Eyre-Walker A."/>
            <person name="Piganeau G."/>
        </authorList>
    </citation>
    <scope>NUCLEOTIDE SEQUENCE [LARGE SCALE GENOMIC DNA]</scope>
    <source>
        <strain evidence="2">RCC 1115</strain>
    </source>
</reference>
<name>A0A1Y5IGN8_OSTTA</name>
<feature type="compositionally biased region" description="Gly residues" evidence="1">
    <location>
        <begin position="298"/>
        <end position="307"/>
    </location>
</feature>
<evidence type="ECO:0000256" key="1">
    <source>
        <dbReference type="SAM" id="MobiDB-lite"/>
    </source>
</evidence>
<feature type="region of interest" description="Disordered" evidence="1">
    <location>
        <begin position="280"/>
        <end position="307"/>
    </location>
</feature>
<dbReference type="Proteomes" id="UP000195557">
    <property type="component" value="Unassembled WGS sequence"/>
</dbReference>
<dbReference type="EMBL" id="KZ155776">
    <property type="protein sequence ID" value="OUS47807.1"/>
    <property type="molecule type" value="Genomic_DNA"/>
</dbReference>
<gene>
    <name evidence="2" type="ORF">BE221DRAFT_70377</name>
</gene>
<protein>
    <submittedName>
        <fullName evidence="2">Uncharacterized protein</fullName>
    </submittedName>
</protein>
<organism evidence="2">
    <name type="scientific">Ostreococcus tauri</name>
    <name type="common">Marine green alga</name>
    <dbReference type="NCBI Taxonomy" id="70448"/>
    <lineage>
        <taxon>Eukaryota</taxon>
        <taxon>Viridiplantae</taxon>
        <taxon>Chlorophyta</taxon>
        <taxon>Mamiellophyceae</taxon>
        <taxon>Mamiellales</taxon>
        <taxon>Bathycoccaceae</taxon>
        <taxon>Ostreococcus</taxon>
    </lineage>
</organism>
<proteinExistence type="predicted"/>
<accession>A0A1Y5IGN8</accession>
<evidence type="ECO:0000313" key="2">
    <source>
        <dbReference type="EMBL" id="OUS47807.1"/>
    </source>
</evidence>
<dbReference type="AlphaFoldDB" id="A0A1Y5IGN8"/>